<evidence type="ECO:0000313" key="1">
    <source>
        <dbReference type="Proteomes" id="UP000887566"/>
    </source>
</evidence>
<evidence type="ECO:0000313" key="2">
    <source>
        <dbReference type="WBParaSite" id="PSAMB.scaffold231size63335.g3798.t1"/>
    </source>
</evidence>
<proteinExistence type="predicted"/>
<keyword evidence="1" id="KW-1185">Reference proteome</keyword>
<accession>A0A914VQZ5</accession>
<sequence>MIAAERWRSLSADEQRSSVATCMGMTVNKQRSGAAAFEASSARKGGDLRVTTGNGFPRESVEKETLIAFGVAWVVLGSNARTWSGSHSGASRVSTRQGHTRGHNWCELLSAAGFGAHRSQDGACRRALSWPCLAPPDAKPRPVYGAETPPPSAASTNEQRAFAQRVLFIVVGERASC</sequence>
<reference evidence="2" key="1">
    <citation type="submission" date="2022-11" db="UniProtKB">
        <authorList>
            <consortium name="WormBaseParasite"/>
        </authorList>
    </citation>
    <scope>IDENTIFICATION</scope>
</reference>
<name>A0A914VQZ5_9BILA</name>
<dbReference type="Proteomes" id="UP000887566">
    <property type="component" value="Unplaced"/>
</dbReference>
<organism evidence="1 2">
    <name type="scientific">Plectus sambesii</name>
    <dbReference type="NCBI Taxonomy" id="2011161"/>
    <lineage>
        <taxon>Eukaryota</taxon>
        <taxon>Metazoa</taxon>
        <taxon>Ecdysozoa</taxon>
        <taxon>Nematoda</taxon>
        <taxon>Chromadorea</taxon>
        <taxon>Plectida</taxon>
        <taxon>Plectina</taxon>
        <taxon>Plectoidea</taxon>
        <taxon>Plectidae</taxon>
        <taxon>Plectus</taxon>
    </lineage>
</organism>
<dbReference type="WBParaSite" id="PSAMB.scaffold231size63335.g3798.t1">
    <property type="protein sequence ID" value="PSAMB.scaffold231size63335.g3798.t1"/>
    <property type="gene ID" value="PSAMB.scaffold231size63335.g3798"/>
</dbReference>
<protein>
    <submittedName>
        <fullName evidence="2">Uncharacterized protein</fullName>
    </submittedName>
</protein>
<dbReference type="AlphaFoldDB" id="A0A914VQZ5"/>